<gene>
    <name evidence="1" type="ORF">US50_C0043G0009</name>
</gene>
<accession>A0A0G0GWW6</accession>
<evidence type="ECO:0000313" key="2">
    <source>
        <dbReference type="Proteomes" id="UP000033876"/>
    </source>
</evidence>
<proteinExistence type="predicted"/>
<protein>
    <submittedName>
        <fullName evidence="1">Uncharacterized protein</fullName>
    </submittedName>
</protein>
<dbReference type="EMBL" id="LBTF01000043">
    <property type="protein sequence ID" value="KKQ34577.1"/>
    <property type="molecule type" value="Genomic_DNA"/>
</dbReference>
<dbReference type="AlphaFoldDB" id="A0A0G0GWW6"/>
<evidence type="ECO:0000313" key="1">
    <source>
        <dbReference type="EMBL" id="KKQ34577.1"/>
    </source>
</evidence>
<reference evidence="1 2" key="1">
    <citation type="journal article" date="2015" name="Nature">
        <title>rRNA introns, odd ribosomes, and small enigmatic genomes across a large radiation of phyla.</title>
        <authorList>
            <person name="Brown C.T."/>
            <person name="Hug L.A."/>
            <person name="Thomas B.C."/>
            <person name="Sharon I."/>
            <person name="Castelle C.J."/>
            <person name="Singh A."/>
            <person name="Wilkins M.J."/>
            <person name="Williams K.H."/>
            <person name="Banfield J.F."/>
        </authorList>
    </citation>
    <scope>NUCLEOTIDE SEQUENCE [LARGE SCALE GENOMIC DNA]</scope>
</reference>
<organism evidence="1 2">
    <name type="scientific">Candidatus Nomurabacteria bacterium GW2011_GWB1_37_5</name>
    <dbReference type="NCBI Taxonomy" id="1618742"/>
    <lineage>
        <taxon>Bacteria</taxon>
        <taxon>Candidatus Nomuraibacteriota</taxon>
    </lineage>
</organism>
<dbReference type="Proteomes" id="UP000033876">
    <property type="component" value="Unassembled WGS sequence"/>
</dbReference>
<sequence>MKLIDFDTVVFDLDFTLWRGNKPRLWAKSLAYPIVPCGLCIMDANCDFIILDKQVKFVLSKLQNKNLG</sequence>
<name>A0A0G0GWW6_9BACT</name>
<comment type="caution">
    <text evidence="1">The sequence shown here is derived from an EMBL/GenBank/DDBJ whole genome shotgun (WGS) entry which is preliminary data.</text>
</comment>
<feature type="non-terminal residue" evidence="1">
    <location>
        <position position="68"/>
    </location>
</feature>